<dbReference type="GO" id="GO:0060236">
    <property type="term" value="P:regulation of mitotic spindle organization"/>
    <property type="evidence" value="ECO:0007669"/>
    <property type="project" value="InterPro"/>
</dbReference>
<evidence type="ECO:0000313" key="2">
    <source>
        <dbReference type="EMBL" id="KAK4790575.1"/>
    </source>
</evidence>
<evidence type="ECO:0000256" key="1">
    <source>
        <dbReference type="SAM" id="MobiDB-lite"/>
    </source>
</evidence>
<dbReference type="InterPro" id="IPR009675">
    <property type="entry name" value="TPX2_fam"/>
</dbReference>
<dbReference type="EMBL" id="JAXQNO010000010">
    <property type="protein sequence ID" value="KAK4790575.1"/>
    <property type="molecule type" value="Genomic_DNA"/>
</dbReference>
<dbReference type="Proteomes" id="UP001346149">
    <property type="component" value="Unassembled WGS sequence"/>
</dbReference>
<keyword evidence="3" id="KW-1185">Reference proteome</keyword>
<dbReference type="GO" id="GO:0030295">
    <property type="term" value="F:protein kinase activator activity"/>
    <property type="evidence" value="ECO:0007669"/>
    <property type="project" value="TreeGrafter"/>
</dbReference>
<dbReference type="PANTHER" id="PTHR14326">
    <property type="entry name" value="TARGETING PROTEIN FOR XKLP2"/>
    <property type="match status" value="1"/>
</dbReference>
<accession>A0AAN7LR32</accession>
<dbReference type="GO" id="GO:0005819">
    <property type="term" value="C:spindle"/>
    <property type="evidence" value="ECO:0007669"/>
    <property type="project" value="InterPro"/>
</dbReference>
<feature type="region of interest" description="Disordered" evidence="1">
    <location>
        <begin position="333"/>
        <end position="354"/>
    </location>
</feature>
<dbReference type="GO" id="GO:0008017">
    <property type="term" value="F:microtubule binding"/>
    <property type="evidence" value="ECO:0007669"/>
    <property type="project" value="TreeGrafter"/>
</dbReference>
<comment type="caution">
    <text evidence="2">The sequence shown here is derived from an EMBL/GenBank/DDBJ whole genome shotgun (WGS) entry which is preliminary data.</text>
</comment>
<dbReference type="GO" id="GO:0090307">
    <property type="term" value="P:mitotic spindle assembly"/>
    <property type="evidence" value="ECO:0007669"/>
    <property type="project" value="TreeGrafter"/>
</dbReference>
<proteinExistence type="predicted"/>
<sequence>MRGRDGFPSTSRLKSKRGIYEEMEGFYGAQSSSLEEYDGDYEFDAPRCYDFCRMETDWEIEDAERWFDTAGTYPPSPIIAKIDGAKMHLKVHIEEENHRQMDSTINEDCTVEPETPSSIQSSLVQESRVLPKKSAVKPSLAMTSTLMKPTISHLAKLRTCQEIQCNRFLRSQRFTVKDQVTNSPYSSIIDNSATKRQKLEGGYLRKAADLKHHPVLQHKLSKKIGENIELLHSTVKLTVPREPHLETAHRTRMHRSMSDDGTISKKFQVNHKPRAHSPDKELNISMSKHDATISSFQKLTLEHETETRSDSQSKCLKENVPFTQPVQEVVKVTGRKGNSSAGVGKQLLQGKCRK</sequence>
<dbReference type="PANTHER" id="PTHR14326:SF15">
    <property type="entry name" value="OS06G0130200 PROTEIN"/>
    <property type="match status" value="1"/>
</dbReference>
<name>A0AAN7LR32_TRANT</name>
<reference evidence="2 3" key="1">
    <citation type="journal article" date="2023" name="Hortic Res">
        <title>Pangenome of water caltrop reveals structural variations and asymmetric subgenome divergence after allopolyploidization.</title>
        <authorList>
            <person name="Zhang X."/>
            <person name="Chen Y."/>
            <person name="Wang L."/>
            <person name="Yuan Y."/>
            <person name="Fang M."/>
            <person name="Shi L."/>
            <person name="Lu R."/>
            <person name="Comes H.P."/>
            <person name="Ma Y."/>
            <person name="Chen Y."/>
            <person name="Huang G."/>
            <person name="Zhou Y."/>
            <person name="Zheng Z."/>
            <person name="Qiu Y."/>
        </authorList>
    </citation>
    <scope>NUCLEOTIDE SEQUENCE [LARGE SCALE GENOMIC DNA]</scope>
    <source>
        <strain evidence="2">F231</strain>
    </source>
</reference>
<dbReference type="GO" id="GO:0005880">
    <property type="term" value="C:nuclear microtubule"/>
    <property type="evidence" value="ECO:0007669"/>
    <property type="project" value="TreeGrafter"/>
</dbReference>
<organism evidence="2 3">
    <name type="scientific">Trapa natans</name>
    <name type="common">Water chestnut</name>
    <dbReference type="NCBI Taxonomy" id="22666"/>
    <lineage>
        <taxon>Eukaryota</taxon>
        <taxon>Viridiplantae</taxon>
        <taxon>Streptophyta</taxon>
        <taxon>Embryophyta</taxon>
        <taxon>Tracheophyta</taxon>
        <taxon>Spermatophyta</taxon>
        <taxon>Magnoliopsida</taxon>
        <taxon>eudicotyledons</taxon>
        <taxon>Gunneridae</taxon>
        <taxon>Pentapetalae</taxon>
        <taxon>rosids</taxon>
        <taxon>malvids</taxon>
        <taxon>Myrtales</taxon>
        <taxon>Lythraceae</taxon>
        <taxon>Trapa</taxon>
    </lineage>
</organism>
<evidence type="ECO:0000313" key="3">
    <source>
        <dbReference type="Proteomes" id="UP001346149"/>
    </source>
</evidence>
<dbReference type="AlphaFoldDB" id="A0AAN7LR32"/>
<protein>
    <recommendedName>
        <fullName evidence="4">TPX2 central domain-containing protein</fullName>
    </recommendedName>
</protein>
<gene>
    <name evidence="2" type="ORF">SAY86_017879</name>
</gene>
<evidence type="ECO:0008006" key="4">
    <source>
        <dbReference type="Google" id="ProtNLM"/>
    </source>
</evidence>